<dbReference type="AlphaFoldDB" id="V9D9J2"/>
<evidence type="ECO:0000256" key="1">
    <source>
        <dbReference type="SAM" id="MobiDB-lite"/>
    </source>
</evidence>
<gene>
    <name evidence="2" type="ORF">G647_05307</name>
</gene>
<feature type="compositionally biased region" description="Low complexity" evidence="1">
    <location>
        <begin position="81"/>
        <end position="102"/>
    </location>
</feature>
<dbReference type="OrthoDB" id="4160131at2759"/>
<accession>V9D9J2</accession>
<evidence type="ECO:0000313" key="2">
    <source>
        <dbReference type="EMBL" id="ETI23505.1"/>
    </source>
</evidence>
<organism evidence="2 3">
    <name type="scientific">Cladophialophora carrionii CBS 160.54</name>
    <dbReference type="NCBI Taxonomy" id="1279043"/>
    <lineage>
        <taxon>Eukaryota</taxon>
        <taxon>Fungi</taxon>
        <taxon>Dikarya</taxon>
        <taxon>Ascomycota</taxon>
        <taxon>Pezizomycotina</taxon>
        <taxon>Eurotiomycetes</taxon>
        <taxon>Chaetothyriomycetidae</taxon>
        <taxon>Chaetothyriales</taxon>
        <taxon>Herpotrichiellaceae</taxon>
        <taxon>Cladophialophora</taxon>
    </lineage>
</organism>
<feature type="compositionally biased region" description="Pro residues" evidence="1">
    <location>
        <begin position="69"/>
        <end position="80"/>
    </location>
</feature>
<proteinExistence type="predicted"/>
<dbReference type="VEuPathDB" id="FungiDB:G647_05307"/>
<dbReference type="Proteomes" id="UP000030678">
    <property type="component" value="Unassembled WGS sequence"/>
</dbReference>
<dbReference type="RefSeq" id="XP_008727860.1">
    <property type="nucleotide sequence ID" value="XM_008729638.1"/>
</dbReference>
<dbReference type="EMBL" id="KB822705">
    <property type="protein sequence ID" value="ETI23505.1"/>
    <property type="molecule type" value="Genomic_DNA"/>
</dbReference>
<name>V9D9J2_9EURO</name>
<evidence type="ECO:0000313" key="3">
    <source>
        <dbReference type="Proteomes" id="UP000030678"/>
    </source>
</evidence>
<feature type="region of interest" description="Disordered" evidence="1">
    <location>
        <begin position="1"/>
        <end position="110"/>
    </location>
</feature>
<dbReference type="HOGENOM" id="CLU_1510429_0_0_1"/>
<protein>
    <submittedName>
        <fullName evidence="2">Uncharacterized protein</fullName>
    </submittedName>
</protein>
<dbReference type="GeneID" id="19983800"/>
<sequence length="178" mass="19063">MADNQKFEPPSGPPPGLALQAPPQVHHDAGPYYPPDAAIDNTRGPQKYPPAQDPSGGYLPPQGWNQGPPGGPWQGPPGQQPPYGYYGPPGPQQGMYYQQGPPVVRSGGFGRDVSALKRPPQATNGFLLEPQDGFMVRDVPGFVCQHGEKHIDFQPVSCKNVEHGIVFMLSTSRSNGGQ</sequence>
<reference evidence="2 3" key="1">
    <citation type="submission" date="2013-03" db="EMBL/GenBank/DDBJ databases">
        <title>The Genome Sequence of Cladophialophora carrionii CBS 160.54.</title>
        <authorList>
            <consortium name="The Broad Institute Genomics Platform"/>
            <person name="Cuomo C."/>
            <person name="de Hoog S."/>
            <person name="Gorbushina A."/>
            <person name="Walker B."/>
            <person name="Young S.K."/>
            <person name="Zeng Q."/>
            <person name="Gargeya S."/>
            <person name="Fitzgerald M."/>
            <person name="Haas B."/>
            <person name="Abouelleil A."/>
            <person name="Allen A.W."/>
            <person name="Alvarado L."/>
            <person name="Arachchi H.M."/>
            <person name="Berlin A.M."/>
            <person name="Chapman S.B."/>
            <person name="Gainer-Dewar J."/>
            <person name="Goldberg J."/>
            <person name="Griggs A."/>
            <person name="Gujja S."/>
            <person name="Hansen M."/>
            <person name="Howarth C."/>
            <person name="Imamovic A."/>
            <person name="Ireland A."/>
            <person name="Larimer J."/>
            <person name="McCowan C."/>
            <person name="Murphy C."/>
            <person name="Pearson M."/>
            <person name="Poon T.W."/>
            <person name="Priest M."/>
            <person name="Roberts A."/>
            <person name="Saif S."/>
            <person name="Shea T."/>
            <person name="Sisk P."/>
            <person name="Sykes S."/>
            <person name="Wortman J."/>
            <person name="Nusbaum C."/>
            <person name="Birren B."/>
        </authorList>
    </citation>
    <scope>NUCLEOTIDE SEQUENCE [LARGE SCALE GENOMIC DNA]</scope>
    <source>
        <strain evidence="2 3">CBS 160.54</strain>
    </source>
</reference>